<dbReference type="Pfam" id="PF00691">
    <property type="entry name" value="OmpA"/>
    <property type="match status" value="1"/>
</dbReference>
<proteinExistence type="predicted"/>
<comment type="subcellular location">
    <subcellularLocation>
        <location evidence="1">Cell outer membrane</location>
    </subcellularLocation>
</comment>
<keyword evidence="3" id="KW-0998">Cell outer membrane</keyword>
<dbReference type="PANTHER" id="PTHR30329">
    <property type="entry name" value="STATOR ELEMENT OF FLAGELLAR MOTOR COMPLEX"/>
    <property type="match status" value="1"/>
</dbReference>
<dbReference type="Proteomes" id="UP000323632">
    <property type="component" value="Unassembled WGS sequence"/>
</dbReference>
<evidence type="ECO:0000256" key="1">
    <source>
        <dbReference type="ARBA" id="ARBA00004442"/>
    </source>
</evidence>
<dbReference type="SUPFAM" id="SSF103088">
    <property type="entry name" value="OmpA-like"/>
    <property type="match status" value="1"/>
</dbReference>
<dbReference type="GO" id="GO:0009279">
    <property type="term" value="C:cell outer membrane"/>
    <property type="evidence" value="ECO:0007669"/>
    <property type="project" value="UniProtKB-SubCell"/>
</dbReference>
<evidence type="ECO:0000313" key="7">
    <source>
        <dbReference type="Proteomes" id="UP000323632"/>
    </source>
</evidence>
<keyword evidence="2 4" id="KW-0472">Membrane</keyword>
<dbReference type="Gene3D" id="3.30.1330.60">
    <property type="entry name" value="OmpA-like domain"/>
    <property type="match status" value="1"/>
</dbReference>
<dbReference type="InterPro" id="IPR036737">
    <property type="entry name" value="OmpA-like_sf"/>
</dbReference>
<dbReference type="PROSITE" id="PS51123">
    <property type="entry name" value="OMPA_2"/>
    <property type="match status" value="1"/>
</dbReference>
<evidence type="ECO:0000256" key="2">
    <source>
        <dbReference type="ARBA" id="ARBA00023136"/>
    </source>
</evidence>
<sequence>MHKYIVFVVLMLFTALLFSCNPQKRLARKKHVYMEHTYADVKKAINQAEVTIINDSLKVLFPSNLLFETGGTGINKETFPVMERFANVLLKYSKTDILINGYTDNTGSAETNRKLSKERADTAGAALMIYKVPGQRLSFWGHGSNNPISDNATEEGKARNRRVEFLVLYKVEE</sequence>
<dbReference type="AlphaFoldDB" id="A0A5M6CPR8"/>
<protein>
    <submittedName>
        <fullName evidence="6">OmpA family protein</fullName>
    </submittedName>
</protein>
<evidence type="ECO:0000259" key="5">
    <source>
        <dbReference type="PROSITE" id="PS51123"/>
    </source>
</evidence>
<organism evidence="6 7">
    <name type="scientific">Taibaiella lutea</name>
    <dbReference type="NCBI Taxonomy" id="2608001"/>
    <lineage>
        <taxon>Bacteria</taxon>
        <taxon>Pseudomonadati</taxon>
        <taxon>Bacteroidota</taxon>
        <taxon>Chitinophagia</taxon>
        <taxon>Chitinophagales</taxon>
        <taxon>Chitinophagaceae</taxon>
        <taxon>Taibaiella</taxon>
    </lineage>
</organism>
<gene>
    <name evidence="6" type="ORF">F0919_06345</name>
</gene>
<dbReference type="InterPro" id="IPR006665">
    <property type="entry name" value="OmpA-like"/>
</dbReference>
<dbReference type="PROSITE" id="PS51257">
    <property type="entry name" value="PROKAR_LIPOPROTEIN"/>
    <property type="match status" value="1"/>
</dbReference>
<dbReference type="InterPro" id="IPR050330">
    <property type="entry name" value="Bact_OuterMem_StrucFunc"/>
</dbReference>
<evidence type="ECO:0000313" key="6">
    <source>
        <dbReference type="EMBL" id="KAA5537288.1"/>
    </source>
</evidence>
<dbReference type="CDD" id="cd07185">
    <property type="entry name" value="OmpA_C-like"/>
    <property type="match status" value="1"/>
</dbReference>
<dbReference type="PRINTS" id="PR01021">
    <property type="entry name" value="OMPADOMAIN"/>
</dbReference>
<keyword evidence="7" id="KW-1185">Reference proteome</keyword>
<accession>A0A5M6CPR8</accession>
<dbReference type="PANTHER" id="PTHR30329:SF21">
    <property type="entry name" value="LIPOPROTEIN YIAD-RELATED"/>
    <property type="match status" value="1"/>
</dbReference>
<reference evidence="6 7" key="1">
    <citation type="submission" date="2019-09" db="EMBL/GenBank/DDBJ databases">
        <title>Genome sequence and assembly of Taibaiella sp.</title>
        <authorList>
            <person name="Chhetri G."/>
        </authorList>
    </citation>
    <scope>NUCLEOTIDE SEQUENCE [LARGE SCALE GENOMIC DNA]</scope>
    <source>
        <strain evidence="6 7">KVB11</strain>
    </source>
</reference>
<evidence type="ECO:0000256" key="3">
    <source>
        <dbReference type="ARBA" id="ARBA00023237"/>
    </source>
</evidence>
<feature type="domain" description="OmpA-like" evidence="5">
    <location>
        <begin position="54"/>
        <end position="171"/>
    </location>
</feature>
<evidence type="ECO:0000256" key="4">
    <source>
        <dbReference type="PROSITE-ProRule" id="PRU00473"/>
    </source>
</evidence>
<dbReference type="InterPro" id="IPR006664">
    <property type="entry name" value="OMP_bac"/>
</dbReference>
<name>A0A5M6CPR8_9BACT</name>
<dbReference type="EMBL" id="VWSH01000001">
    <property type="protein sequence ID" value="KAA5537288.1"/>
    <property type="molecule type" value="Genomic_DNA"/>
</dbReference>
<comment type="caution">
    <text evidence="6">The sequence shown here is derived from an EMBL/GenBank/DDBJ whole genome shotgun (WGS) entry which is preliminary data.</text>
</comment>